<dbReference type="Proteomes" id="UP000242877">
    <property type="component" value="Unassembled WGS sequence"/>
</dbReference>
<dbReference type="GO" id="GO:0005829">
    <property type="term" value="C:cytosol"/>
    <property type="evidence" value="ECO:0007669"/>
    <property type="project" value="TreeGrafter"/>
</dbReference>
<dbReference type="GO" id="GO:0071949">
    <property type="term" value="F:FAD binding"/>
    <property type="evidence" value="ECO:0007669"/>
    <property type="project" value="TreeGrafter"/>
</dbReference>
<dbReference type="InterPro" id="IPR003171">
    <property type="entry name" value="Mehydrof_redctse-like"/>
</dbReference>
<keyword evidence="11" id="KW-1185">Reference proteome</keyword>
<evidence type="ECO:0000256" key="5">
    <source>
        <dbReference type="ARBA" id="ARBA00022827"/>
    </source>
</evidence>
<evidence type="ECO:0000256" key="2">
    <source>
        <dbReference type="ARBA" id="ARBA00004777"/>
    </source>
</evidence>
<keyword evidence="4" id="KW-0285">Flavoprotein</keyword>
<comment type="cofactor">
    <cofactor evidence="1">
        <name>FAD</name>
        <dbReference type="ChEBI" id="CHEBI:57692"/>
    </cofactor>
</comment>
<sequence length="484" mass="53709">MTQLTYDVDAYNKFEKMLRVHESGVFKSIPIIPGLMPIQSYNNLTRVTKLSHVHVSEEILEKLKAVRADDEMVKKIGVDLLCDIIKGIQEGGAQAGPRGFHFYTLNLEKSVTKILERCNLLRQENGHQEQRLNGTTEGLAIEAATSQNQVILDHPDTNRSAQTLETTASSIALTTLTPTTQQDTLLQISEGVGSLGREATWDDFPNGRWGDPRSPAFGEIDGYGPSLHVGPNEARKLWGYPVDENDISSLFLRHIRGELSVVPWSEGGGGDLQEVEGEASPALSPETAVIREELIELIEKRGWWTLASQPAVNGVRSSDKIFGWGPPGEGFVFQKAFVEFFSPKQSYETVLKPLLKQYAGEEEITWFAVNAAGEFTSSSNLTSQPQSPSSSPLSPSKRNSHNSNAVTWGVFRGKEIITPTIIEEDSFKAWGEEAFRIWDEWRRVFPKGSATEKFLGKMKEEAYLVCVVGQRFGAGTERRISLHA</sequence>
<evidence type="ECO:0000313" key="10">
    <source>
        <dbReference type="EMBL" id="KZZ90413.1"/>
    </source>
</evidence>
<dbReference type="VEuPathDB" id="FungiDB:AAP_03943"/>
<dbReference type="InterPro" id="IPR029041">
    <property type="entry name" value="FAD-linked_oxidoreductase-like"/>
</dbReference>
<comment type="similarity">
    <text evidence="3">Belongs to the methylenetetrahydrofolate reductase family.</text>
</comment>
<evidence type="ECO:0000256" key="3">
    <source>
        <dbReference type="ARBA" id="ARBA00006743"/>
    </source>
</evidence>
<dbReference type="PANTHER" id="PTHR45754:SF1">
    <property type="entry name" value="METHYLENETETRAHYDROFOLATE REDUCTASE 1"/>
    <property type="match status" value="1"/>
</dbReference>
<name>A0A162I9I6_9EURO</name>
<protein>
    <submittedName>
        <fullName evidence="10">Methylenetetrahydrofolate reductase</fullName>
    </submittedName>
</protein>
<evidence type="ECO:0000259" key="9">
    <source>
        <dbReference type="Pfam" id="PF21895"/>
    </source>
</evidence>
<dbReference type="GO" id="GO:0004489">
    <property type="term" value="F:methylenetetrahydrofolate reductase [NAD(P)H] activity"/>
    <property type="evidence" value="ECO:0007669"/>
    <property type="project" value="EnsemblFungi"/>
</dbReference>
<comment type="caution">
    <text evidence="10">The sequence shown here is derived from an EMBL/GenBank/DDBJ whole genome shotgun (WGS) entry which is preliminary data.</text>
</comment>
<evidence type="ECO:0000313" key="11">
    <source>
        <dbReference type="Proteomes" id="UP000242877"/>
    </source>
</evidence>
<gene>
    <name evidence="10" type="ORF">AAP_03943</name>
</gene>
<dbReference type="InterPro" id="IPR053806">
    <property type="entry name" value="MTHFR_C"/>
</dbReference>
<evidence type="ECO:0000256" key="1">
    <source>
        <dbReference type="ARBA" id="ARBA00001974"/>
    </source>
</evidence>
<dbReference type="Pfam" id="PF02219">
    <property type="entry name" value="MTHFR"/>
    <property type="match status" value="1"/>
</dbReference>
<dbReference type="AlphaFoldDB" id="A0A162I9I6"/>
<dbReference type="Gene3D" id="3.20.20.220">
    <property type="match status" value="1"/>
</dbReference>
<reference evidence="10 11" key="1">
    <citation type="journal article" date="2016" name="Genome Biol. Evol.">
        <title>Divergent and convergent evolution of fungal pathogenicity.</title>
        <authorList>
            <person name="Shang Y."/>
            <person name="Xiao G."/>
            <person name="Zheng P."/>
            <person name="Cen K."/>
            <person name="Zhan S."/>
            <person name="Wang C."/>
        </authorList>
    </citation>
    <scope>NUCLEOTIDE SEQUENCE [LARGE SCALE GENOMIC DNA]</scope>
    <source>
        <strain evidence="10 11">ARSEF 7405</strain>
    </source>
</reference>
<accession>A0A162I9I6</accession>
<dbReference type="UniPathway" id="UPA00193"/>
<comment type="pathway">
    <text evidence="2 7">One-carbon metabolism; tetrahydrofolate interconversion.</text>
</comment>
<evidence type="ECO:0000256" key="4">
    <source>
        <dbReference type="ARBA" id="ARBA00022630"/>
    </source>
</evidence>
<dbReference type="PANTHER" id="PTHR45754">
    <property type="entry name" value="METHYLENETETRAHYDROFOLATE REDUCTASE"/>
    <property type="match status" value="1"/>
</dbReference>
<evidence type="ECO:0000256" key="8">
    <source>
        <dbReference type="SAM" id="MobiDB-lite"/>
    </source>
</evidence>
<feature type="region of interest" description="Disordered" evidence="8">
    <location>
        <begin position="378"/>
        <end position="401"/>
    </location>
</feature>
<dbReference type="SUPFAM" id="SSF51730">
    <property type="entry name" value="FAD-linked oxidoreductase"/>
    <property type="match status" value="1"/>
</dbReference>
<organism evidence="10 11">
    <name type="scientific">Ascosphaera apis ARSEF 7405</name>
    <dbReference type="NCBI Taxonomy" id="392613"/>
    <lineage>
        <taxon>Eukaryota</taxon>
        <taxon>Fungi</taxon>
        <taxon>Dikarya</taxon>
        <taxon>Ascomycota</taxon>
        <taxon>Pezizomycotina</taxon>
        <taxon>Eurotiomycetes</taxon>
        <taxon>Eurotiomycetidae</taxon>
        <taxon>Onygenales</taxon>
        <taxon>Ascosphaeraceae</taxon>
        <taxon>Ascosphaera</taxon>
    </lineage>
</organism>
<dbReference type="OrthoDB" id="16284at2759"/>
<evidence type="ECO:0000256" key="7">
    <source>
        <dbReference type="RuleBase" id="RU004254"/>
    </source>
</evidence>
<evidence type="ECO:0000256" key="6">
    <source>
        <dbReference type="ARBA" id="ARBA00023002"/>
    </source>
</evidence>
<feature type="compositionally biased region" description="Low complexity" evidence="8">
    <location>
        <begin position="378"/>
        <end position="396"/>
    </location>
</feature>
<keyword evidence="6" id="KW-0560">Oxidoreductase</keyword>
<feature type="domain" description="MTHFR SAM-binding regulatory" evidence="9">
    <location>
        <begin position="197"/>
        <end position="472"/>
    </location>
</feature>
<dbReference type="GO" id="GO:0035999">
    <property type="term" value="P:tetrahydrofolate interconversion"/>
    <property type="evidence" value="ECO:0007669"/>
    <property type="project" value="UniProtKB-UniPathway"/>
</dbReference>
<dbReference type="GO" id="GO:0009086">
    <property type="term" value="P:methionine biosynthetic process"/>
    <property type="evidence" value="ECO:0007669"/>
    <property type="project" value="TreeGrafter"/>
</dbReference>
<proteinExistence type="inferred from homology"/>
<keyword evidence="5" id="KW-0274">FAD</keyword>
<dbReference type="Pfam" id="PF21895">
    <property type="entry name" value="MTHFR_C"/>
    <property type="match status" value="1"/>
</dbReference>
<dbReference type="EMBL" id="AZGZ01000017">
    <property type="protein sequence ID" value="KZZ90413.1"/>
    <property type="molecule type" value="Genomic_DNA"/>
</dbReference>